<evidence type="ECO:0000313" key="1">
    <source>
        <dbReference type="EMBL" id="KAF9938790.1"/>
    </source>
</evidence>
<protein>
    <submittedName>
        <fullName evidence="1">Uncharacterized protein</fullName>
    </submittedName>
</protein>
<comment type="caution">
    <text evidence="1">The sequence shown here is derived from an EMBL/GenBank/DDBJ whole genome shotgun (WGS) entry which is preliminary data.</text>
</comment>
<dbReference type="AlphaFoldDB" id="A0A9P6LTF5"/>
<evidence type="ECO:0000313" key="2">
    <source>
        <dbReference type="Proteomes" id="UP000749646"/>
    </source>
</evidence>
<name>A0A9P6LTF5_9FUNG</name>
<reference evidence="1" key="1">
    <citation type="journal article" date="2020" name="Fungal Divers.">
        <title>Resolving the Mortierellaceae phylogeny through synthesis of multi-gene phylogenetics and phylogenomics.</title>
        <authorList>
            <person name="Vandepol N."/>
            <person name="Liber J."/>
            <person name="Desiro A."/>
            <person name="Na H."/>
            <person name="Kennedy M."/>
            <person name="Barry K."/>
            <person name="Grigoriev I.V."/>
            <person name="Miller A.N."/>
            <person name="O'Donnell K."/>
            <person name="Stajich J.E."/>
            <person name="Bonito G."/>
        </authorList>
    </citation>
    <scope>NUCLEOTIDE SEQUENCE</scope>
    <source>
        <strain evidence="1">MES-2147</strain>
    </source>
</reference>
<sequence>MFSLEDMREWQQDRLNFPPMSGSFVIGGSTLGKGSMPSFPAVLDGNPQENIRLTVSSASSCSVFDYQTYRRGKLHSEFPHMLNFEPFRPGKDTVIIRSIYGGEPMQVHGRARIPIEIDEEGYEVEAYLVDLHSSTQGVLSFQFLEEYGLQLRGTPDGMQMIVPQSRT</sequence>
<keyword evidence="2" id="KW-1185">Reference proteome</keyword>
<organism evidence="1 2">
    <name type="scientific">Modicella reniformis</name>
    <dbReference type="NCBI Taxonomy" id="1440133"/>
    <lineage>
        <taxon>Eukaryota</taxon>
        <taxon>Fungi</taxon>
        <taxon>Fungi incertae sedis</taxon>
        <taxon>Mucoromycota</taxon>
        <taxon>Mortierellomycotina</taxon>
        <taxon>Mortierellomycetes</taxon>
        <taxon>Mortierellales</taxon>
        <taxon>Mortierellaceae</taxon>
        <taxon>Modicella</taxon>
    </lineage>
</organism>
<gene>
    <name evidence="1" type="ORF">BGZ65_012221</name>
</gene>
<dbReference type="Proteomes" id="UP000749646">
    <property type="component" value="Unassembled WGS sequence"/>
</dbReference>
<dbReference type="EMBL" id="JAAAHW010009578">
    <property type="protein sequence ID" value="KAF9938790.1"/>
    <property type="molecule type" value="Genomic_DNA"/>
</dbReference>
<accession>A0A9P6LTF5</accession>
<proteinExistence type="predicted"/>
<dbReference type="OrthoDB" id="2406906at2759"/>